<evidence type="ECO:0000313" key="3">
    <source>
        <dbReference type="EnsemblPlants" id="KQJ96209"/>
    </source>
</evidence>
<reference evidence="3" key="3">
    <citation type="submission" date="2018-08" db="UniProtKB">
        <authorList>
            <consortium name="EnsemblPlants"/>
        </authorList>
    </citation>
    <scope>IDENTIFICATION</scope>
    <source>
        <strain evidence="3">cv. Bd21</strain>
    </source>
</reference>
<accession>A0A0Q3Q3H1</accession>
<gene>
    <name evidence="2" type="ORF">BRADI_3g21541v3</name>
</gene>
<evidence type="ECO:0000256" key="1">
    <source>
        <dbReference type="SAM" id="MobiDB-lite"/>
    </source>
</evidence>
<feature type="compositionally biased region" description="Polar residues" evidence="1">
    <location>
        <begin position="52"/>
        <end position="69"/>
    </location>
</feature>
<evidence type="ECO:0008006" key="5">
    <source>
        <dbReference type="Google" id="ProtNLM"/>
    </source>
</evidence>
<dbReference type="EnsemblPlants" id="KQJ96209">
    <property type="protein sequence ID" value="KQJ96209"/>
    <property type="gene ID" value="BRADI_3g21541v3"/>
</dbReference>
<name>A0A0Q3Q3H1_BRADI</name>
<dbReference type="EMBL" id="CM000882">
    <property type="protein sequence ID" value="KQJ96209.1"/>
    <property type="molecule type" value="Genomic_DNA"/>
</dbReference>
<sequence>MDRHTTPQHGLTDEQQRRRRQGPPAPPRRSRTRRDPGEDHVHRVPPQDFARTVQTLTGLRGTSTQQQTPAPALSVSVSMSAGTSSAAPRSIGTQMQEAYLAWCDANAVLLSPGTMAEMDHAARFDSDNSRNNND</sequence>
<feature type="compositionally biased region" description="Basic and acidic residues" evidence="1">
    <location>
        <begin position="1"/>
        <end position="16"/>
    </location>
</feature>
<dbReference type="OrthoDB" id="694841at2759"/>
<reference evidence="2 3" key="1">
    <citation type="journal article" date="2010" name="Nature">
        <title>Genome sequencing and analysis of the model grass Brachypodium distachyon.</title>
        <authorList>
            <consortium name="International Brachypodium Initiative"/>
        </authorList>
    </citation>
    <scope>NUCLEOTIDE SEQUENCE [LARGE SCALE GENOMIC DNA]</scope>
    <source>
        <strain evidence="2 3">Bd21</strain>
    </source>
</reference>
<dbReference type="Gramene" id="KQJ96209">
    <property type="protein sequence ID" value="KQJ96209"/>
    <property type="gene ID" value="BRADI_3g21541v3"/>
</dbReference>
<proteinExistence type="predicted"/>
<reference evidence="2" key="2">
    <citation type="submission" date="2017-06" db="EMBL/GenBank/DDBJ databases">
        <title>WGS assembly of Brachypodium distachyon.</title>
        <authorList>
            <consortium name="The International Brachypodium Initiative"/>
            <person name="Lucas S."/>
            <person name="Harmon-Smith M."/>
            <person name="Lail K."/>
            <person name="Tice H."/>
            <person name="Grimwood J."/>
            <person name="Bruce D."/>
            <person name="Barry K."/>
            <person name="Shu S."/>
            <person name="Lindquist E."/>
            <person name="Wang M."/>
            <person name="Pitluck S."/>
            <person name="Vogel J.P."/>
            <person name="Garvin D.F."/>
            <person name="Mockler T.C."/>
            <person name="Schmutz J."/>
            <person name="Rokhsar D."/>
            <person name="Bevan M.W."/>
        </authorList>
    </citation>
    <scope>NUCLEOTIDE SEQUENCE</scope>
    <source>
        <strain evidence="2">Bd21</strain>
    </source>
</reference>
<feature type="region of interest" description="Disordered" evidence="1">
    <location>
        <begin position="1"/>
        <end position="90"/>
    </location>
</feature>
<feature type="compositionally biased region" description="Basic and acidic residues" evidence="1">
    <location>
        <begin position="33"/>
        <end position="42"/>
    </location>
</feature>
<feature type="compositionally biased region" description="Low complexity" evidence="1">
    <location>
        <begin position="74"/>
        <end position="87"/>
    </location>
</feature>
<keyword evidence="4" id="KW-1185">Reference proteome</keyword>
<dbReference type="InParanoid" id="A0A0Q3Q3H1"/>
<protein>
    <recommendedName>
        <fullName evidence="5">VQ domain-containing protein</fullName>
    </recommendedName>
</protein>
<evidence type="ECO:0000313" key="4">
    <source>
        <dbReference type="Proteomes" id="UP000008810"/>
    </source>
</evidence>
<organism evidence="2">
    <name type="scientific">Brachypodium distachyon</name>
    <name type="common">Purple false brome</name>
    <name type="synonym">Trachynia distachya</name>
    <dbReference type="NCBI Taxonomy" id="15368"/>
    <lineage>
        <taxon>Eukaryota</taxon>
        <taxon>Viridiplantae</taxon>
        <taxon>Streptophyta</taxon>
        <taxon>Embryophyta</taxon>
        <taxon>Tracheophyta</taxon>
        <taxon>Spermatophyta</taxon>
        <taxon>Magnoliopsida</taxon>
        <taxon>Liliopsida</taxon>
        <taxon>Poales</taxon>
        <taxon>Poaceae</taxon>
        <taxon>BOP clade</taxon>
        <taxon>Pooideae</taxon>
        <taxon>Stipodae</taxon>
        <taxon>Brachypodieae</taxon>
        <taxon>Brachypodium</taxon>
    </lineage>
</organism>
<dbReference type="AlphaFoldDB" id="A0A0Q3Q3H1"/>
<dbReference type="Proteomes" id="UP000008810">
    <property type="component" value="Chromosome 3"/>
</dbReference>
<evidence type="ECO:0000313" key="2">
    <source>
        <dbReference type="EMBL" id="KQJ96209.1"/>
    </source>
</evidence>